<comment type="subcellular location">
    <subcellularLocation>
        <location evidence="1">Membrane</location>
        <topology evidence="1">Multi-pass membrane protein</topology>
    </subcellularLocation>
</comment>
<feature type="transmembrane region" description="Helical" evidence="8">
    <location>
        <begin position="467"/>
        <end position="487"/>
    </location>
</feature>
<evidence type="ECO:0000256" key="8">
    <source>
        <dbReference type="SAM" id="Phobius"/>
    </source>
</evidence>
<feature type="transmembrane region" description="Helical" evidence="8">
    <location>
        <begin position="169"/>
        <end position="187"/>
    </location>
</feature>
<comment type="similarity">
    <text evidence="7">Belongs to the MptA/B family.</text>
</comment>
<feature type="transmembrane region" description="Helical" evidence="8">
    <location>
        <begin position="381"/>
        <end position="399"/>
    </location>
</feature>
<evidence type="ECO:0000256" key="2">
    <source>
        <dbReference type="ARBA" id="ARBA00022676"/>
    </source>
</evidence>
<evidence type="ECO:0000256" key="6">
    <source>
        <dbReference type="ARBA" id="ARBA00023136"/>
    </source>
</evidence>
<dbReference type="InterPro" id="IPR049829">
    <property type="entry name" value="MptA/B-like"/>
</dbReference>
<dbReference type="GO" id="GO:0016757">
    <property type="term" value="F:glycosyltransferase activity"/>
    <property type="evidence" value="ECO:0007669"/>
    <property type="project" value="UniProtKB-KW"/>
</dbReference>
<sequence length="498" mass="50112">MTDAGRVRYAGLAGAALVALASWLAGALPAAPPLVSTAAFWSRPAGPLGLAAWVLGLAALGWAWWRGRELDAAAGWRRATLALWAVPLLLAAPLGSRDLYSYACQGALVDAGRDPYDVGPAALPCPWLDAVAPLWRDTPAPYGPLALLLSAAAVAPAAALWVSVLLLRLPVLVGLVLLGWALPRLVAATGGGPGAGARAGWLVLGCPLVGVHLLAGGHHDALMLGLLVAGLALAPAVVLRGAAAASDPPPDRPALAGPRWSPEAAVARRWRAAGALLGAAVAVKATALLALPYPALAAGGAARVARWPAFVRAAVPLAAAAAATPVLLGLVSGLGLGWATALRHTGETTQWSSPPTAVGMTATYLARAAGLSYDAVPPARGLGVLVLLVVAAVLARRVWRGTTTALAAVTAVSVAAVLCAPVFYPWYAVWPLALLAVAGGAAARRGAVLAAAATALTLPDGTGVPALTKPLAVAVTLALGALAWRWWRARTRRVPAAA</sequence>
<dbReference type="NCBIfam" id="NF038066">
    <property type="entry name" value="MptB"/>
    <property type="match status" value="1"/>
</dbReference>
<evidence type="ECO:0008006" key="11">
    <source>
        <dbReference type="Google" id="ProtNLM"/>
    </source>
</evidence>
<keyword evidence="5 8" id="KW-1133">Transmembrane helix</keyword>
<keyword evidence="3" id="KW-0808">Transferase</keyword>
<feature type="transmembrane region" description="Helical" evidence="8">
    <location>
        <begin position="76"/>
        <end position="94"/>
    </location>
</feature>
<dbReference type="Proteomes" id="UP000662200">
    <property type="component" value="Unassembled WGS sequence"/>
</dbReference>
<comment type="caution">
    <text evidence="9">The sequence shown here is derived from an EMBL/GenBank/DDBJ whole genome shotgun (WGS) entry which is preliminary data.</text>
</comment>
<name>A0A8J3FHQ9_9ACTN</name>
<feature type="transmembrane region" description="Helical" evidence="8">
    <location>
        <begin position="142"/>
        <end position="162"/>
    </location>
</feature>
<reference evidence="9" key="2">
    <citation type="submission" date="2020-09" db="EMBL/GenBank/DDBJ databases">
        <authorList>
            <person name="Sun Q."/>
            <person name="Ohkuma M."/>
        </authorList>
    </citation>
    <scope>NUCLEOTIDE SEQUENCE</scope>
    <source>
        <strain evidence="9">JCM 3091</strain>
    </source>
</reference>
<proteinExistence type="inferred from homology"/>
<keyword evidence="10" id="KW-1185">Reference proteome</keyword>
<dbReference type="GO" id="GO:0016020">
    <property type="term" value="C:membrane"/>
    <property type="evidence" value="ECO:0007669"/>
    <property type="project" value="UniProtKB-SubCell"/>
</dbReference>
<reference evidence="9" key="1">
    <citation type="journal article" date="2014" name="Int. J. Syst. Evol. Microbiol.">
        <title>Complete genome sequence of Corynebacterium casei LMG S-19264T (=DSM 44701T), isolated from a smear-ripened cheese.</title>
        <authorList>
            <consortium name="US DOE Joint Genome Institute (JGI-PGF)"/>
            <person name="Walter F."/>
            <person name="Albersmeier A."/>
            <person name="Kalinowski J."/>
            <person name="Ruckert C."/>
        </authorList>
    </citation>
    <scope>NUCLEOTIDE SEQUENCE</scope>
    <source>
        <strain evidence="9">JCM 3091</strain>
    </source>
</reference>
<evidence type="ECO:0000256" key="3">
    <source>
        <dbReference type="ARBA" id="ARBA00022679"/>
    </source>
</evidence>
<gene>
    <name evidence="9" type="ORF">GCM10010124_19480</name>
</gene>
<dbReference type="AlphaFoldDB" id="A0A8J3FHQ9"/>
<feature type="transmembrane region" description="Helical" evidence="8">
    <location>
        <begin position="199"/>
        <end position="215"/>
    </location>
</feature>
<feature type="transmembrane region" description="Helical" evidence="8">
    <location>
        <begin position="222"/>
        <end position="243"/>
    </location>
</feature>
<feature type="transmembrane region" description="Helical" evidence="8">
    <location>
        <begin position="406"/>
        <end position="427"/>
    </location>
</feature>
<evidence type="ECO:0000313" key="10">
    <source>
        <dbReference type="Proteomes" id="UP000662200"/>
    </source>
</evidence>
<organism evidence="9 10">
    <name type="scientific">Pilimelia terevasa</name>
    <dbReference type="NCBI Taxonomy" id="53372"/>
    <lineage>
        <taxon>Bacteria</taxon>
        <taxon>Bacillati</taxon>
        <taxon>Actinomycetota</taxon>
        <taxon>Actinomycetes</taxon>
        <taxon>Micromonosporales</taxon>
        <taxon>Micromonosporaceae</taxon>
        <taxon>Pilimelia</taxon>
    </lineage>
</organism>
<evidence type="ECO:0000256" key="7">
    <source>
        <dbReference type="ARBA" id="ARBA00043987"/>
    </source>
</evidence>
<keyword evidence="2" id="KW-0328">Glycosyltransferase</keyword>
<keyword evidence="6 8" id="KW-0472">Membrane</keyword>
<feature type="transmembrane region" description="Helical" evidence="8">
    <location>
        <begin position="270"/>
        <end position="293"/>
    </location>
</feature>
<feature type="transmembrane region" description="Helical" evidence="8">
    <location>
        <begin position="45"/>
        <end position="64"/>
    </location>
</feature>
<evidence type="ECO:0000256" key="5">
    <source>
        <dbReference type="ARBA" id="ARBA00022989"/>
    </source>
</evidence>
<protein>
    <recommendedName>
        <fullName evidence="11">Alpha-1,6-mannosyltransferase</fullName>
    </recommendedName>
</protein>
<keyword evidence="4 8" id="KW-0812">Transmembrane</keyword>
<evidence type="ECO:0000256" key="4">
    <source>
        <dbReference type="ARBA" id="ARBA00022692"/>
    </source>
</evidence>
<dbReference type="Pfam" id="PF26314">
    <property type="entry name" value="MptA_B_family"/>
    <property type="match status" value="1"/>
</dbReference>
<accession>A0A8J3FHQ9</accession>
<evidence type="ECO:0000256" key="1">
    <source>
        <dbReference type="ARBA" id="ARBA00004141"/>
    </source>
</evidence>
<feature type="transmembrane region" description="Helical" evidence="8">
    <location>
        <begin position="314"/>
        <end position="339"/>
    </location>
</feature>
<evidence type="ECO:0000313" key="9">
    <source>
        <dbReference type="EMBL" id="GGK26904.1"/>
    </source>
</evidence>
<dbReference type="RefSeq" id="WP_189113888.1">
    <property type="nucleotide sequence ID" value="NZ_BMQC01000005.1"/>
</dbReference>
<dbReference type="EMBL" id="BMQC01000005">
    <property type="protein sequence ID" value="GGK26904.1"/>
    <property type="molecule type" value="Genomic_DNA"/>
</dbReference>